<reference evidence="1 2" key="1">
    <citation type="submission" date="2018-08" db="EMBL/GenBank/DDBJ databases">
        <title>A genome reference for cultivated species of the human gut microbiota.</title>
        <authorList>
            <person name="Zou Y."/>
            <person name="Xue W."/>
            <person name="Luo G."/>
        </authorList>
    </citation>
    <scope>NUCLEOTIDE SEQUENCE [LARGE SCALE GENOMIC DNA]</scope>
    <source>
        <strain evidence="1 2">OM07-9</strain>
    </source>
</reference>
<dbReference type="Proteomes" id="UP000261295">
    <property type="component" value="Unassembled WGS sequence"/>
</dbReference>
<comment type="caution">
    <text evidence="1">The sequence shown here is derived from an EMBL/GenBank/DDBJ whole genome shotgun (WGS) entry which is preliminary data.</text>
</comment>
<gene>
    <name evidence="1" type="ORF">DXC07_17515</name>
</gene>
<sequence length="118" mass="13507">MIYWKEECRVLATERAEIVVVDSYDERGVPVFAVRQVTKAIGTRSGRNSYWGVHFDEPLSDGCTAVGFSFVLAYSTDKRTEDKRLRGYHPAWTLTIDDEGRLVDRKYNALKAIDKTID</sequence>
<proteinExistence type="predicted"/>
<evidence type="ECO:0000313" key="2">
    <source>
        <dbReference type="Proteomes" id="UP000261295"/>
    </source>
</evidence>
<evidence type="ECO:0000313" key="1">
    <source>
        <dbReference type="EMBL" id="RGM52529.1"/>
    </source>
</evidence>
<dbReference type="RefSeq" id="WP_009038629.1">
    <property type="nucleotide sequence ID" value="NZ_CABKOQ010000012.1"/>
</dbReference>
<dbReference type="EMBL" id="QSTL01000020">
    <property type="protein sequence ID" value="RGM52529.1"/>
    <property type="molecule type" value="Genomic_DNA"/>
</dbReference>
<name>A0A3E4XDK2_BACUN</name>
<dbReference type="AlphaFoldDB" id="A0A3E4XDK2"/>
<accession>A0A3E4XDK2</accession>
<protein>
    <submittedName>
        <fullName evidence="1">Uncharacterized protein</fullName>
    </submittedName>
</protein>
<organism evidence="1 2">
    <name type="scientific">Bacteroides uniformis</name>
    <dbReference type="NCBI Taxonomy" id="820"/>
    <lineage>
        <taxon>Bacteria</taxon>
        <taxon>Pseudomonadati</taxon>
        <taxon>Bacteroidota</taxon>
        <taxon>Bacteroidia</taxon>
        <taxon>Bacteroidales</taxon>
        <taxon>Bacteroidaceae</taxon>
        <taxon>Bacteroides</taxon>
    </lineage>
</organism>